<protein>
    <submittedName>
        <fullName evidence="2">Uncharacterized protein</fullName>
    </submittedName>
</protein>
<keyword evidence="1" id="KW-1133">Transmembrane helix</keyword>
<reference evidence="2 3" key="1">
    <citation type="submission" date="2017-03" db="EMBL/GenBank/DDBJ databases">
        <authorList>
            <person name="Afonso C.L."/>
            <person name="Miller P.J."/>
            <person name="Scott M.A."/>
            <person name="Spackman E."/>
            <person name="Goraichik I."/>
            <person name="Dimitrov K.M."/>
            <person name="Suarez D.L."/>
            <person name="Swayne D.E."/>
        </authorList>
    </citation>
    <scope>NUCLEOTIDE SEQUENCE [LARGE SCALE GENOMIC DNA]</scope>
    <source>
        <strain evidence="2">PRJEB14757</strain>
    </source>
</reference>
<dbReference type="EMBL" id="FWEV01000224">
    <property type="protein sequence ID" value="SLM31357.1"/>
    <property type="molecule type" value="Genomic_DNA"/>
</dbReference>
<sequence>MISAFMFGLTPDIIRNIKGKNGDRYIILVPFFIVFCFADVYIDKKYES</sequence>
<gene>
    <name evidence="2" type="ORF">MTBBW1_300088</name>
</gene>
<keyword evidence="1" id="KW-0472">Membrane</keyword>
<dbReference type="STRING" id="1246637.MTBBW1_300088"/>
<dbReference type="AlphaFoldDB" id="A0A1W1HFV0"/>
<keyword evidence="3" id="KW-1185">Reference proteome</keyword>
<evidence type="ECO:0000256" key="1">
    <source>
        <dbReference type="SAM" id="Phobius"/>
    </source>
</evidence>
<accession>A0A1W1HFV0</accession>
<feature type="transmembrane region" description="Helical" evidence="1">
    <location>
        <begin position="25"/>
        <end position="42"/>
    </location>
</feature>
<evidence type="ECO:0000313" key="3">
    <source>
        <dbReference type="Proteomes" id="UP000191931"/>
    </source>
</evidence>
<keyword evidence="1" id="KW-0812">Transmembrane</keyword>
<proteinExistence type="predicted"/>
<organism evidence="2 3">
    <name type="scientific">Desulfamplus magnetovallimortis</name>
    <dbReference type="NCBI Taxonomy" id="1246637"/>
    <lineage>
        <taxon>Bacteria</taxon>
        <taxon>Pseudomonadati</taxon>
        <taxon>Thermodesulfobacteriota</taxon>
        <taxon>Desulfobacteria</taxon>
        <taxon>Desulfobacterales</taxon>
        <taxon>Desulfobacteraceae</taxon>
        <taxon>Desulfamplus</taxon>
    </lineage>
</organism>
<evidence type="ECO:0000313" key="2">
    <source>
        <dbReference type="EMBL" id="SLM31357.1"/>
    </source>
</evidence>
<name>A0A1W1HFV0_9BACT</name>
<dbReference type="Proteomes" id="UP000191931">
    <property type="component" value="Unassembled WGS sequence"/>
</dbReference>